<dbReference type="EMBL" id="MK878904">
    <property type="protein sequence ID" value="QDF16960.1"/>
    <property type="molecule type" value="Genomic_DNA"/>
</dbReference>
<evidence type="ECO:0000256" key="10">
    <source>
        <dbReference type="ARBA" id="ARBA00023163"/>
    </source>
</evidence>
<evidence type="ECO:0000256" key="2">
    <source>
        <dbReference type="ARBA" id="ARBA00006597"/>
    </source>
</evidence>
<keyword evidence="4" id="KW-0479">Metal-binding</keyword>
<feature type="compositionally biased region" description="Acidic residues" evidence="11">
    <location>
        <begin position="106"/>
        <end position="116"/>
    </location>
</feature>
<feature type="region of interest" description="Disordered" evidence="11">
    <location>
        <begin position="92"/>
        <end position="116"/>
    </location>
</feature>
<evidence type="ECO:0000256" key="6">
    <source>
        <dbReference type="ARBA" id="ARBA00023014"/>
    </source>
</evidence>
<sequence length="116" mass="13042">MVARIYSDGVAFESPLREEWMDTAACAYSDPEIFFPTTKDMVSTQKAKKICADCPVRLKCLAKALVDEKETSRRSGIFGGMTATERRELQQKLNDMQKAQASANSEQEEETNEHSN</sequence>
<evidence type="ECO:0000313" key="13">
    <source>
        <dbReference type="EMBL" id="QDF16960.1"/>
    </source>
</evidence>
<keyword evidence="8" id="KW-0238">DNA-binding</keyword>
<keyword evidence="7" id="KW-0805">Transcription regulation</keyword>
<accession>A0A4Y6EE59</accession>
<dbReference type="PROSITE" id="PS51674">
    <property type="entry name" value="4FE4S_WBL"/>
    <property type="match status" value="1"/>
</dbReference>
<dbReference type="GO" id="GO:0047134">
    <property type="term" value="F:protein-disulfide reductase [NAD(P)H] activity"/>
    <property type="evidence" value="ECO:0007669"/>
    <property type="project" value="TreeGrafter"/>
</dbReference>
<dbReference type="InterPro" id="IPR034768">
    <property type="entry name" value="4FE4S_WBL"/>
</dbReference>
<protein>
    <submittedName>
        <fullName evidence="13">WhiB family transcription factor</fullName>
    </submittedName>
</protein>
<evidence type="ECO:0000256" key="1">
    <source>
        <dbReference type="ARBA" id="ARBA00001966"/>
    </source>
</evidence>
<evidence type="ECO:0000256" key="4">
    <source>
        <dbReference type="ARBA" id="ARBA00022723"/>
    </source>
</evidence>
<gene>
    <name evidence="13" type="primary">7</name>
    <name evidence="13" type="ORF">SEA_TINYTIMOTHY_7</name>
</gene>
<dbReference type="InterPro" id="IPR003482">
    <property type="entry name" value="Whib"/>
</dbReference>
<keyword evidence="5" id="KW-0408">Iron</keyword>
<keyword evidence="6" id="KW-0411">Iron-sulfur</keyword>
<dbReference type="RefSeq" id="YP_009847635.1">
    <property type="nucleotide sequence ID" value="NC_048777.1"/>
</dbReference>
<dbReference type="Proteomes" id="UP000318861">
    <property type="component" value="Segment"/>
</dbReference>
<evidence type="ECO:0000256" key="3">
    <source>
        <dbReference type="ARBA" id="ARBA00022485"/>
    </source>
</evidence>
<evidence type="ECO:0000256" key="9">
    <source>
        <dbReference type="ARBA" id="ARBA00023157"/>
    </source>
</evidence>
<dbReference type="PANTHER" id="PTHR38839">
    <property type="entry name" value="TRANSCRIPTIONAL REGULATOR WHID-RELATED"/>
    <property type="match status" value="1"/>
</dbReference>
<reference evidence="13 14" key="1">
    <citation type="submission" date="2019-05" db="EMBL/GenBank/DDBJ databases">
        <authorList>
            <person name="Baumgardner C.A."/>
            <person name="Folse N.B."/>
            <person name="Neri L.M."/>
            <person name="Renaud V.D."/>
            <person name="Wallen J.R."/>
            <person name="Bintz B.J."/>
            <person name="Gainey M.D."/>
            <person name="Garlena R.A."/>
            <person name="Russell D.A."/>
            <person name="Pope W.H."/>
            <person name="Jacobs-Sera D."/>
            <person name="Hatfull G.F."/>
        </authorList>
    </citation>
    <scope>NUCLEOTIDE SEQUENCE [LARGE SCALE GENOMIC DNA]</scope>
</reference>
<dbReference type="GO" id="GO:0003677">
    <property type="term" value="F:DNA binding"/>
    <property type="evidence" value="ECO:0007669"/>
    <property type="project" value="UniProtKB-KW"/>
</dbReference>
<dbReference type="GO" id="GO:0051539">
    <property type="term" value="F:4 iron, 4 sulfur cluster binding"/>
    <property type="evidence" value="ECO:0007669"/>
    <property type="project" value="UniProtKB-KW"/>
</dbReference>
<evidence type="ECO:0000256" key="5">
    <source>
        <dbReference type="ARBA" id="ARBA00023004"/>
    </source>
</evidence>
<feature type="domain" description="4Fe-4S Wbl-type" evidence="12">
    <location>
        <begin position="25"/>
        <end position="88"/>
    </location>
</feature>
<comment type="similarity">
    <text evidence="2">Belongs to the WhiB family.</text>
</comment>
<dbReference type="GO" id="GO:0045892">
    <property type="term" value="P:negative regulation of DNA-templated transcription"/>
    <property type="evidence" value="ECO:0007669"/>
    <property type="project" value="TreeGrafter"/>
</dbReference>
<evidence type="ECO:0000259" key="12">
    <source>
        <dbReference type="PROSITE" id="PS51674"/>
    </source>
</evidence>
<keyword evidence="10" id="KW-0804">Transcription</keyword>
<evidence type="ECO:0000313" key="14">
    <source>
        <dbReference type="Proteomes" id="UP000318861"/>
    </source>
</evidence>
<keyword evidence="9" id="KW-1015">Disulfide bond</keyword>
<dbReference type="GO" id="GO:0046872">
    <property type="term" value="F:metal ion binding"/>
    <property type="evidence" value="ECO:0007669"/>
    <property type="project" value="UniProtKB-KW"/>
</dbReference>
<proteinExistence type="inferred from homology"/>
<evidence type="ECO:0000256" key="8">
    <source>
        <dbReference type="ARBA" id="ARBA00023125"/>
    </source>
</evidence>
<dbReference type="KEGG" id="vg:55618032"/>
<keyword evidence="3" id="KW-0004">4Fe-4S</keyword>
<evidence type="ECO:0000256" key="11">
    <source>
        <dbReference type="SAM" id="MobiDB-lite"/>
    </source>
</evidence>
<dbReference type="GeneID" id="55618032"/>
<dbReference type="Pfam" id="PF02467">
    <property type="entry name" value="Whib"/>
    <property type="match status" value="1"/>
</dbReference>
<organism evidence="13 14">
    <name type="scientific">Microbacterium phage TinyTimothy</name>
    <dbReference type="NCBI Taxonomy" id="2583039"/>
    <lineage>
        <taxon>Viruses</taxon>
        <taxon>Duplodnaviria</taxon>
        <taxon>Heunggongvirae</taxon>
        <taxon>Uroviricota</taxon>
        <taxon>Caudoviricetes</taxon>
        <taxon>Eekayvirinae</taxon>
        <taxon>Tinytimothyvirus</taxon>
        <taxon>Tinytimothyvirus tinytimothy</taxon>
    </lineage>
</organism>
<keyword evidence="14" id="KW-1185">Reference proteome</keyword>
<name>A0A4Y6EE59_9CAUD</name>
<dbReference type="HAMAP" id="MF_01479">
    <property type="entry name" value="WhiB"/>
    <property type="match status" value="1"/>
</dbReference>
<comment type="cofactor">
    <cofactor evidence="1">
        <name>[4Fe-4S] cluster</name>
        <dbReference type="ChEBI" id="CHEBI:49883"/>
    </cofactor>
</comment>
<evidence type="ECO:0000256" key="7">
    <source>
        <dbReference type="ARBA" id="ARBA00023015"/>
    </source>
</evidence>